<evidence type="ECO:0000313" key="9">
    <source>
        <dbReference type="EMBL" id="MBS2212502.1"/>
    </source>
</evidence>
<dbReference type="InterPro" id="IPR024077">
    <property type="entry name" value="Neurolysin/TOP_dom2"/>
</dbReference>
<evidence type="ECO:0000256" key="7">
    <source>
        <dbReference type="RuleBase" id="RU003435"/>
    </source>
</evidence>
<evidence type="ECO:0000256" key="3">
    <source>
        <dbReference type="ARBA" id="ARBA00022723"/>
    </source>
</evidence>
<dbReference type="CDD" id="cd06456">
    <property type="entry name" value="M3A_DCP"/>
    <property type="match status" value="1"/>
</dbReference>
<dbReference type="Proteomes" id="UP000721861">
    <property type="component" value="Unassembled WGS sequence"/>
</dbReference>
<evidence type="ECO:0000313" key="10">
    <source>
        <dbReference type="Proteomes" id="UP000721861"/>
    </source>
</evidence>
<dbReference type="InterPro" id="IPR024080">
    <property type="entry name" value="Neurolysin/TOP_N"/>
</dbReference>
<keyword evidence="4 7" id="KW-0378">Hydrolase</keyword>
<keyword evidence="10" id="KW-1185">Reference proteome</keyword>
<gene>
    <name evidence="9" type="ORF">KEM09_13885</name>
</gene>
<evidence type="ECO:0000259" key="8">
    <source>
        <dbReference type="Pfam" id="PF01432"/>
    </source>
</evidence>
<dbReference type="Gene3D" id="1.10.1370.10">
    <property type="entry name" value="Neurolysin, domain 3"/>
    <property type="match status" value="1"/>
</dbReference>
<keyword evidence="6 7" id="KW-0482">Metalloprotease</keyword>
<dbReference type="Pfam" id="PF01432">
    <property type="entry name" value="Peptidase_M3"/>
    <property type="match status" value="1"/>
</dbReference>
<dbReference type="InterPro" id="IPR045090">
    <property type="entry name" value="Pept_M3A_M3B"/>
</dbReference>
<feature type="domain" description="Peptidase M3A/M3B catalytic" evidence="8">
    <location>
        <begin position="255"/>
        <end position="705"/>
    </location>
</feature>
<dbReference type="Gene3D" id="3.40.390.10">
    <property type="entry name" value="Collagenase (Catalytic Domain)"/>
    <property type="match status" value="1"/>
</dbReference>
<organism evidence="9 10">
    <name type="scientific">Carboxylicivirga mesophila</name>
    <dbReference type="NCBI Taxonomy" id="1166478"/>
    <lineage>
        <taxon>Bacteria</taxon>
        <taxon>Pseudomonadati</taxon>
        <taxon>Bacteroidota</taxon>
        <taxon>Bacteroidia</taxon>
        <taxon>Marinilabiliales</taxon>
        <taxon>Marinilabiliaceae</taxon>
        <taxon>Carboxylicivirga</taxon>
    </lineage>
</organism>
<reference evidence="9 10" key="1">
    <citation type="journal article" date="2014" name="Int. J. Syst. Evol. Microbiol.">
        <title>Carboxylicivirga gen. nov. in the family Marinilabiliaceae with two novel species, Carboxylicivirga mesophila sp. nov. and Carboxylicivirga taeanensis sp. nov., and reclassification of Cytophaga fermentans as Saccharicrinis fermentans gen. nov., comb. nov.</title>
        <authorList>
            <person name="Yang S.H."/>
            <person name="Seo H.S."/>
            <person name="Woo J.H."/>
            <person name="Oh H.M."/>
            <person name="Jang H."/>
            <person name="Lee J.H."/>
            <person name="Kim S.J."/>
            <person name="Kwon K.K."/>
        </authorList>
    </citation>
    <scope>NUCLEOTIDE SEQUENCE [LARGE SCALE GENOMIC DNA]</scope>
    <source>
        <strain evidence="9 10">JCM 18290</strain>
    </source>
</reference>
<sequence>MRNFLMLAMVVVLGLSACQNQKKDGAGASDNPFFSAYTTPYNVPPFEQIKPEHYMPALDKAMAEHKKEVEAIINNSEAATFENTIVALDDAGKMLSEVTSVYYGLKSADGTEGIMAIATDVAKKLSAHSDDISLNPDLFKRVEAVYNQKEELNLTGEQQMLLEDTYKGFVRSGVSLADDKKTELRQINSRLSELFNNFSTNVLTETNSFKLVLDKQDDLAGLPESVIAGAAETAKEMGMEGKWVFTTHKPSMLPFLQYADKRELREKLYKGYYMRGNNNDSLDNKEIIEEIVNLRVQKANLLGYETYADYVLEERMAKTSDKVYELLNELWDRALPVAKKERAAMQAIIDREKGGFKLASWDWWYYAEKVRQEKYNLDENEVRPYFELNNVRDGAFAVATKLWGLTFEEITGEFPKPHADAQVFKVLEADGSHKGILYMDWHPRATKKQGAWCGAYRKQSRRGGEEIPPVVTIVCNFSKPVGDLPALLSFDEASTLFHEFGHGLHQLLSDCTYNGLSGTSVPRDFVELPSQVMENWAGDPEVMKEYARHYKTGEVIPDELVTKLKNSGHFNQGFATTEYLAAALLDMNYHTQKEEQKLDVNQFEEDYLKSIGLIPEIISRYKSTYFMHIFASSGYTAGYYSYIWSGVLDADAFEAFKETSLYDQATAKSFRENILERGGTVDAMEMYKNFRGREPKIEALLRQRGLE</sequence>
<keyword evidence="5 7" id="KW-0862">Zinc</keyword>
<proteinExistence type="inferred from homology"/>
<name>A0ABS5KC95_9BACT</name>
<dbReference type="InterPro" id="IPR001567">
    <property type="entry name" value="Pept_M3A_M3B_dom"/>
</dbReference>
<dbReference type="Gene3D" id="1.20.1050.40">
    <property type="entry name" value="Endopeptidase. Chain P, domain 1"/>
    <property type="match status" value="1"/>
</dbReference>
<evidence type="ECO:0000256" key="1">
    <source>
        <dbReference type="ARBA" id="ARBA00006040"/>
    </source>
</evidence>
<dbReference type="PANTHER" id="PTHR43660">
    <property type="entry name" value="DIPEPTIDYL CARBOXYPEPTIDASE"/>
    <property type="match status" value="1"/>
</dbReference>
<dbReference type="PROSITE" id="PS51257">
    <property type="entry name" value="PROKAR_LIPOPROTEIN"/>
    <property type="match status" value="1"/>
</dbReference>
<protein>
    <submittedName>
        <fullName evidence="9">M3 family metallopeptidase</fullName>
    </submittedName>
</protein>
<evidence type="ECO:0000256" key="6">
    <source>
        <dbReference type="ARBA" id="ARBA00023049"/>
    </source>
</evidence>
<comment type="similarity">
    <text evidence="1 7">Belongs to the peptidase M3 family.</text>
</comment>
<dbReference type="SUPFAM" id="SSF55486">
    <property type="entry name" value="Metalloproteases ('zincins'), catalytic domain"/>
    <property type="match status" value="1"/>
</dbReference>
<accession>A0ABS5KC95</accession>
<dbReference type="RefSeq" id="WP_212229192.1">
    <property type="nucleotide sequence ID" value="NZ_JAGUCN010000016.1"/>
</dbReference>
<dbReference type="InterPro" id="IPR034005">
    <property type="entry name" value="M3A_DCP"/>
</dbReference>
<evidence type="ECO:0000256" key="2">
    <source>
        <dbReference type="ARBA" id="ARBA00022670"/>
    </source>
</evidence>
<dbReference type="InterPro" id="IPR024079">
    <property type="entry name" value="MetalloPept_cat_dom_sf"/>
</dbReference>
<keyword evidence="2 7" id="KW-0645">Protease</keyword>
<dbReference type="EMBL" id="JAGUCN010000016">
    <property type="protein sequence ID" value="MBS2212502.1"/>
    <property type="molecule type" value="Genomic_DNA"/>
</dbReference>
<comment type="caution">
    <text evidence="9">The sequence shown here is derived from an EMBL/GenBank/DDBJ whole genome shotgun (WGS) entry which is preliminary data.</text>
</comment>
<evidence type="ECO:0000256" key="4">
    <source>
        <dbReference type="ARBA" id="ARBA00022801"/>
    </source>
</evidence>
<keyword evidence="3 7" id="KW-0479">Metal-binding</keyword>
<comment type="cofactor">
    <cofactor evidence="7">
        <name>Zn(2+)</name>
        <dbReference type="ChEBI" id="CHEBI:29105"/>
    </cofactor>
    <text evidence="7">Binds 1 zinc ion.</text>
</comment>
<evidence type="ECO:0000256" key="5">
    <source>
        <dbReference type="ARBA" id="ARBA00022833"/>
    </source>
</evidence>
<dbReference type="PANTHER" id="PTHR43660:SF1">
    <property type="entry name" value="DIPEPTIDYL CARBOXYPEPTIDASE"/>
    <property type="match status" value="1"/>
</dbReference>